<dbReference type="AlphaFoldDB" id="A0A7J7K830"/>
<protein>
    <submittedName>
        <fullName evidence="1">Uncharacterized protein</fullName>
    </submittedName>
</protein>
<reference evidence="1" key="1">
    <citation type="submission" date="2020-06" db="EMBL/GenBank/DDBJ databases">
        <title>Draft genome of Bugula neritina, a colonial animal packing powerful symbionts and potential medicines.</title>
        <authorList>
            <person name="Rayko M."/>
        </authorList>
    </citation>
    <scope>NUCLEOTIDE SEQUENCE [LARGE SCALE GENOMIC DNA]</scope>
    <source>
        <strain evidence="1">Kwan_BN1</strain>
    </source>
</reference>
<keyword evidence="2" id="KW-1185">Reference proteome</keyword>
<dbReference type="EMBL" id="VXIV02001156">
    <property type="protein sequence ID" value="KAF6034094.1"/>
    <property type="molecule type" value="Genomic_DNA"/>
</dbReference>
<dbReference type="Proteomes" id="UP000593567">
    <property type="component" value="Unassembled WGS sequence"/>
</dbReference>
<organism evidence="1 2">
    <name type="scientific">Bugula neritina</name>
    <name type="common">Brown bryozoan</name>
    <name type="synonym">Sertularia neritina</name>
    <dbReference type="NCBI Taxonomy" id="10212"/>
    <lineage>
        <taxon>Eukaryota</taxon>
        <taxon>Metazoa</taxon>
        <taxon>Spiralia</taxon>
        <taxon>Lophotrochozoa</taxon>
        <taxon>Bryozoa</taxon>
        <taxon>Gymnolaemata</taxon>
        <taxon>Cheilostomatida</taxon>
        <taxon>Flustrina</taxon>
        <taxon>Buguloidea</taxon>
        <taxon>Bugulidae</taxon>
        <taxon>Bugula</taxon>
    </lineage>
</organism>
<evidence type="ECO:0000313" key="1">
    <source>
        <dbReference type="EMBL" id="KAF6034094.1"/>
    </source>
</evidence>
<evidence type="ECO:0000313" key="2">
    <source>
        <dbReference type="Proteomes" id="UP000593567"/>
    </source>
</evidence>
<accession>A0A7J7K830</accession>
<comment type="caution">
    <text evidence="1">The sequence shown here is derived from an EMBL/GenBank/DDBJ whole genome shotgun (WGS) entry which is preliminary data.</text>
</comment>
<name>A0A7J7K830_BUGNE</name>
<sequence length="110" mass="11862">MRHQIIFLFSSANSSARGPLLLVSISTPFSVYVVSVGVTLSCSVDTLSSDPLSSSLSEQEVLSDSSVQSAFPSARLLDSFRSGERQGKSYYTTRGADCTTRGCCPYSQYK</sequence>
<gene>
    <name evidence="1" type="ORF">EB796_007604</name>
</gene>
<proteinExistence type="predicted"/>